<evidence type="ECO:0000259" key="4">
    <source>
        <dbReference type="Pfam" id="PF09375"/>
    </source>
</evidence>
<sequence length="370" mass="40625">MRFILALAAAGLFAGASLAQDANLPPPELNTQAVPGVMARAVDDVIRPGYHAFEDASGRLANDMGVLCAEPFPKNVDAARHAFAATVEAWSKIEIVRVGPVLEDNRFERILFYPDRKSTGLKQVQAALVKKDETATDMQTLKDKSVAMQGLGALEFILYGTGSEDLTGERDSYRCRYGMAVAENLKWLSGELVRAWDDPNGIQKAWKTPGPDNPLFRDEREAVGELLGVLVHAAESVRDQRLETFYKGEGARAFPKQAIYRRSGLTFTSIEDNLKGIGLLLKRSDMAELLDPEVRSIVSSIEFLLKSVERKAGELDRDVKSDVELSVKDNEARAKLDYILLNAKDLILRLNDQYGGAIGLSAGFSFSDGD</sequence>
<dbReference type="Pfam" id="PF09375">
    <property type="entry name" value="Peptidase_M75"/>
    <property type="match status" value="1"/>
</dbReference>
<evidence type="ECO:0000256" key="2">
    <source>
        <dbReference type="ARBA" id="ARBA00022729"/>
    </source>
</evidence>
<keyword evidence="6" id="KW-1185">Reference proteome</keyword>
<evidence type="ECO:0000256" key="1">
    <source>
        <dbReference type="ARBA" id="ARBA00004196"/>
    </source>
</evidence>
<proteinExistence type="predicted"/>
<evidence type="ECO:0000313" key="5">
    <source>
        <dbReference type="EMBL" id="MBP1851417.1"/>
    </source>
</evidence>
<dbReference type="Gene3D" id="1.20.1420.20">
    <property type="entry name" value="M75 peptidase, HXXE motif"/>
    <property type="match status" value="1"/>
</dbReference>
<dbReference type="EMBL" id="JAGGJU010000007">
    <property type="protein sequence ID" value="MBP1851417.1"/>
    <property type="molecule type" value="Genomic_DNA"/>
</dbReference>
<comment type="subcellular location">
    <subcellularLocation>
        <location evidence="1">Cell envelope</location>
    </subcellularLocation>
</comment>
<name>A0ABS4E0F4_9HYPH</name>
<dbReference type="Proteomes" id="UP000759443">
    <property type="component" value="Unassembled WGS sequence"/>
</dbReference>
<feature type="domain" description="Imelysin-like" evidence="4">
    <location>
        <begin position="46"/>
        <end position="338"/>
    </location>
</feature>
<dbReference type="RefSeq" id="WP_209946112.1">
    <property type="nucleotide sequence ID" value="NZ_JAGGJU010000007.1"/>
</dbReference>
<dbReference type="InterPro" id="IPR018976">
    <property type="entry name" value="Imelysin-like"/>
</dbReference>
<reference evidence="5 6" key="1">
    <citation type="submission" date="2021-03" db="EMBL/GenBank/DDBJ databases">
        <title>Genomic Encyclopedia of Type Strains, Phase IV (KMG-IV): sequencing the most valuable type-strain genomes for metagenomic binning, comparative biology and taxonomic classification.</title>
        <authorList>
            <person name="Goeker M."/>
        </authorList>
    </citation>
    <scope>NUCLEOTIDE SEQUENCE [LARGE SCALE GENOMIC DNA]</scope>
    <source>
        <strain evidence="5 6">DSM 21600</strain>
    </source>
</reference>
<evidence type="ECO:0000313" key="6">
    <source>
        <dbReference type="Proteomes" id="UP000759443"/>
    </source>
</evidence>
<keyword evidence="2 3" id="KW-0732">Signal</keyword>
<accession>A0ABS4E0F4</accession>
<keyword evidence="5" id="KW-0449">Lipoprotein</keyword>
<dbReference type="InterPro" id="IPR034984">
    <property type="entry name" value="Imelysin-like_IPPA"/>
</dbReference>
<gene>
    <name evidence="5" type="ORF">J2Z17_002862</name>
</gene>
<feature type="signal peptide" evidence="3">
    <location>
        <begin position="1"/>
        <end position="19"/>
    </location>
</feature>
<evidence type="ECO:0000256" key="3">
    <source>
        <dbReference type="SAM" id="SignalP"/>
    </source>
</evidence>
<dbReference type="InterPro" id="IPR038352">
    <property type="entry name" value="Imelysin_sf"/>
</dbReference>
<organism evidence="5 6">
    <name type="scientific">Rhizobium halophytocola</name>
    <dbReference type="NCBI Taxonomy" id="735519"/>
    <lineage>
        <taxon>Bacteria</taxon>
        <taxon>Pseudomonadati</taxon>
        <taxon>Pseudomonadota</taxon>
        <taxon>Alphaproteobacteria</taxon>
        <taxon>Hyphomicrobiales</taxon>
        <taxon>Rhizobiaceae</taxon>
        <taxon>Rhizobium/Agrobacterium group</taxon>
        <taxon>Rhizobium</taxon>
    </lineage>
</organism>
<dbReference type="CDD" id="cd14659">
    <property type="entry name" value="Imelysin-like_IPPA"/>
    <property type="match status" value="1"/>
</dbReference>
<protein>
    <submittedName>
        <fullName evidence="5">Lipoprotein</fullName>
    </submittedName>
</protein>
<comment type="caution">
    <text evidence="5">The sequence shown here is derived from an EMBL/GenBank/DDBJ whole genome shotgun (WGS) entry which is preliminary data.</text>
</comment>
<feature type="chain" id="PRO_5045836618" evidence="3">
    <location>
        <begin position="20"/>
        <end position="370"/>
    </location>
</feature>